<dbReference type="AlphaFoldDB" id="A0AAE1AXB8"/>
<proteinExistence type="predicted"/>
<reference evidence="1" key="1">
    <citation type="journal article" date="2023" name="G3 (Bethesda)">
        <title>A reference genome for the long-term kleptoplast-retaining sea slug Elysia crispata morphotype clarki.</title>
        <authorList>
            <person name="Eastman K.E."/>
            <person name="Pendleton A.L."/>
            <person name="Shaikh M.A."/>
            <person name="Suttiyut T."/>
            <person name="Ogas R."/>
            <person name="Tomko P."/>
            <person name="Gavelis G."/>
            <person name="Widhalm J.R."/>
            <person name="Wisecaver J.H."/>
        </authorList>
    </citation>
    <scope>NUCLEOTIDE SEQUENCE</scope>
    <source>
        <strain evidence="1">ECLA1</strain>
    </source>
</reference>
<keyword evidence="2" id="KW-1185">Reference proteome</keyword>
<protein>
    <submittedName>
        <fullName evidence="1">Uncharacterized protein</fullName>
    </submittedName>
</protein>
<dbReference type="Proteomes" id="UP001283361">
    <property type="component" value="Unassembled WGS sequence"/>
</dbReference>
<evidence type="ECO:0000313" key="1">
    <source>
        <dbReference type="EMBL" id="KAK3795066.1"/>
    </source>
</evidence>
<gene>
    <name evidence="1" type="ORF">RRG08_026912</name>
</gene>
<accession>A0AAE1AXB8</accession>
<sequence>MVGRLVWVGYNTLMVGGRVWVGYNTLVVGEITCSSHNFLEVGGLACVGHDNSLMVVHIRGADLITGAGGASCTEIKTQGNGF</sequence>
<comment type="caution">
    <text evidence="1">The sequence shown here is derived from an EMBL/GenBank/DDBJ whole genome shotgun (WGS) entry which is preliminary data.</text>
</comment>
<organism evidence="1 2">
    <name type="scientific">Elysia crispata</name>
    <name type="common">lettuce slug</name>
    <dbReference type="NCBI Taxonomy" id="231223"/>
    <lineage>
        <taxon>Eukaryota</taxon>
        <taxon>Metazoa</taxon>
        <taxon>Spiralia</taxon>
        <taxon>Lophotrochozoa</taxon>
        <taxon>Mollusca</taxon>
        <taxon>Gastropoda</taxon>
        <taxon>Heterobranchia</taxon>
        <taxon>Euthyneura</taxon>
        <taxon>Panpulmonata</taxon>
        <taxon>Sacoglossa</taxon>
        <taxon>Placobranchoidea</taxon>
        <taxon>Plakobranchidae</taxon>
        <taxon>Elysia</taxon>
    </lineage>
</organism>
<name>A0AAE1AXB8_9GAST</name>
<dbReference type="EMBL" id="JAWDGP010001082">
    <property type="protein sequence ID" value="KAK3795066.1"/>
    <property type="molecule type" value="Genomic_DNA"/>
</dbReference>
<evidence type="ECO:0000313" key="2">
    <source>
        <dbReference type="Proteomes" id="UP001283361"/>
    </source>
</evidence>